<proteinExistence type="predicted"/>
<gene>
    <name evidence="1" type="ORF">CDAR_251251</name>
</gene>
<evidence type="ECO:0008006" key="3">
    <source>
        <dbReference type="Google" id="ProtNLM"/>
    </source>
</evidence>
<dbReference type="EMBL" id="BPLQ01005772">
    <property type="protein sequence ID" value="GIY17072.1"/>
    <property type="molecule type" value="Genomic_DNA"/>
</dbReference>
<dbReference type="Proteomes" id="UP001054837">
    <property type="component" value="Unassembled WGS sequence"/>
</dbReference>
<evidence type="ECO:0000313" key="2">
    <source>
        <dbReference type="Proteomes" id="UP001054837"/>
    </source>
</evidence>
<keyword evidence="2" id="KW-1185">Reference proteome</keyword>
<name>A0AAV4R9K2_9ARAC</name>
<dbReference type="AlphaFoldDB" id="A0AAV4R9K2"/>
<sequence>MAKTLPTDYRIKKQKKLKFRRTYVGRLALAPAARRRRSLTPTPKIGNVMPRSSGCVALRLLHAEMVHLCQLKVQDLKITRRTVTDILNLRLSLQTYLNFRPIIYNAV</sequence>
<evidence type="ECO:0000313" key="1">
    <source>
        <dbReference type="EMBL" id="GIY17072.1"/>
    </source>
</evidence>
<reference evidence="1 2" key="1">
    <citation type="submission" date="2021-06" db="EMBL/GenBank/DDBJ databases">
        <title>Caerostris darwini draft genome.</title>
        <authorList>
            <person name="Kono N."/>
            <person name="Arakawa K."/>
        </authorList>
    </citation>
    <scope>NUCLEOTIDE SEQUENCE [LARGE SCALE GENOMIC DNA]</scope>
</reference>
<comment type="caution">
    <text evidence="1">The sequence shown here is derived from an EMBL/GenBank/DDBJ whole genome shotgun (WGS) entry which is preliminary data.</text>
</comment>
<protein>
    <recommendedName>
        <fullName evidence="3">Ribosomal protein L32</fullName>
    </recommendedName>
</protein>
<organism evidence="1 2">
    <name type="scientific">Caerostris darwini</name>
    <dbReference type="NCBI Taxonomy" id="1538125"/>
    <lineage>
        <taxon>Eukaryota</taxon>
        <taxon>Metazoa</taxon>
        <taxon>Ecdysozoa</taxon>
        <taxon>Arthropoda</taxon>
        <taxon>Chelicerata</taxon>
        <taxon>Arachnida</taxon>
        <taxon>Araneae</taxon>
        <taxon>Araneomorphae</taxon>
        <taxon>Entelegynae</taxon>
        <taxon>Araneoidea</taxon>
        <taxon>Araneidae</taxon>
        <taxon>Caerostris</taxon>
    </lineage>
</organism>
<accession>A0AAV4R9K2</accession>